<dbReference type="GO" id="GO:0006412">
    <property type="term" value="P:translation"/>
    <property type="evidence" value="ECO:0007669"/>
    <property type="project" value="InterPro"/>
</dbReference>
<reference evidence="7" key="1">
    <citation type="submission" date="2025-08" db="UniProtKB">
        <authorList>
            <consortium name="Ensembl"/>
        </authorList>
    </citation>
    <scope>IDENTIFICATION</scope>
</reference>
<keyword evidence="8" id="KW-1185">Reference proteome</keyword>
<dbReference type="Pfam" id="PF00164">
    <property type="entry name" value="Ribosom_S12_S23"/>
    <property type="match status" value="1"/>
</dbReference>
<dbReference type="FunFam" id="2.40.50.140:FF:000007">
    <property type="entry name" value="40S ribosomal protein S23"/>
    <property type="match status" value="1"/>
</dbReference>
<evidence type="ECO:0000313" key="8">
    <source>
        <dbReference type="Proteomes" id="UP000694557"/>
    </source>
</evidence>
<dbReference type="PANTHER" id="PTHR11652">
    <property type="entry name" value="30S RIBOSOMAL PROTEIN S12 FAMILY MEMBER"/>
    <property type="match status" value="1"/>
</dbReference>
<keyword evidence="3" id="KW-0689">Ribosomal protein</keyword>
<organism evidence="7 8">
    <name type="scientific">Oncorhynchus kisutch</name>
    <name type="common">Coho salmon</name>
    <name type="synonym">Salmo kisutch</name>
    <dbReference type="NCBI Taxonomy" id="8019"/>
    <lineage>
        <taxon>Eukaryota</taxon>
        <taxon>Metazoa</taxon>
        <taxon>Chordata</taxon>
        <taxon>Craniata</taxon>
        <taxon>Vertebrata</taxon>
        <taxon>Euteleostomi</taxon>
        <taxon>Actinopterygii</taxon>
        <taxon>Neopterygii</taxon>
        <taxon>Teleostei</taxon>
        <taxon>Protacanthopterygii</taxon>
        <taxon>Salmoniformes</taxon>
        <taxon>Salmonidae</taxon>
        <taxon>Salmoninae</taxon>
        <taxon>Oncorhynchus</taxon>
    </lineage>
</organism>
<dbReference type="Ensembl" id="ENSOKIT00005078902.1">
    <property type="protein sequence ID" value="ENSOKIP00005074044.1"/>
    <property type="gene ID" value="ENSOKIG00005031842.1"/>
</dbReference>
<dbReference type="NCBIfam" id="TIGR00982">
    <property type="entry name" value="uS12_E_A"/>
    <property type="match status" value="1"/>
</dbReference>
<dbReference type="NCBIfam" id="NF003254">
    <property type="entry name" value="PRK04211.1"/>
    <property type="match status" value="1"/>
</dbReference>
<reference evidence="7" key="2">
    <citation type="submission" date="2025-09" db="UniProtKB">
        <authorList>
            <consortium name="Ensembl"/>
        </authorList>
    </citation>
    <scope>IDENTIFICATION</scope>
</reference>
<dbReference type="PROSITE" id="PS00055">
    <property type="entry name" value="RIBOSOMAL_S12"/>
    <property type="match status" value="1"/>
</dbReference>
<evidence type="ECO:0000256" key="4">
    <source>
        <dbReference type="ARBA" id="ARBA00023274"/>
    </source>
</evidence>
<comment type="subcellular location">
    <subcellularLocation>
        <location evidence="1">Rough endoplasmic reticulum</location>
    </subcellularLocation>
</comment>
<proteinExistence type="inferred from homology"/>
<evidence type="ECO:0000313" key="7">
    <source>
        <dbReference type="Ensembl" id="ENSOKIP00005074044.1"/>
    </source>
</evidence>
<evidence type="ECO:0000256" key="3">
    <source>
        <dbReference type="ARBA" id="ARBA00022980"/>
    </source>
</evidence>
<dbReference type="GeneTree" id="ENSGT00550000074784"/>
<sequence>MLVFTSGVLRGDIPGFVICRHGYDNFIFLTECMFNYLLCISSGKCRGLRTARKLRNHRREQRWHDKQYKKAHLGTALKANPFGGASHAKGIVLEKVGVEAKQPNSAIRKCVRVQLIKNGKKITAFVPNDGCLNFIEENDEVLVAGFGRKGHAVGDIPGVRFKVVKVANVSLLALYKGKKERPRS</sequence>
<dbReference type="GO" id="GO:0015935">
    <property type="term" value="C:small ribosomal subunit"/>
    <property type="evidence" value="ECO:0007669"/>
    <property type="project" value="InterPro"/>
</dbReference>
<comment type="similarity">
    <text evidence="2">Belongs to the universal ribosomal protein uS12 family.</text>
</comment>
<dbReference type="SUPFAM" id="SSF50249">
    <property type="entry name" value="Nucleic acid-binding proteins"/>
    <property type="match status" value="1"/>
</dbReference>
<evidence type="ECO:0000256" key="6">
    <source>
        <dbReference type="ARBA" id="ARBA00035463"/>
    </source>
</evidence>
<dbReference type="AlphaFoldDB" id="A0A8C7MRI2"/>
<dbReference type="Gene3D" id="2.40.50.140">
    <property type="entry name" value="Nucleic acid-binding proteins"/>
    <property type="match status" value="1"/>
</dbReference>
<dbReference type="CDD" id="cd03367">
    <property type="entry name" value="Ribosomal_S23"/>
    <property type="match status" value="1"/>
</dbReference>
<evidence type="ECO:0000256" key="5">
    <source>
        <dbReference type="ARBA" id="ARBA00035161"/>
    </source>
</evidence>
<dbReference type="GO" id="GO:0003735">
    <property type="term" value="F:structural constituent of ribosome"/>
    <property type="evidence" value="ECO:0007669"/>
    <property type="project" value="InterPro"/>
</dbReference>
<dbReference type="InterPro" id="IPR012340">
    <property type="entry name" value="NA-bd_OB-fold"/>
</dbReference>
<dbReference type="InterPro" id="IPR005680">
    <property type="entry name" value="Ribosomal_uS12_euk/arc"/>
</dbReference>
<name>A0A8C7MRI2_ONCKI</name>
<dbReference type="InterPro" id="IPR006032">
    <property type="entry name" value="Ribosomal_uS12"/>
</dbReference>
<evidence type="ECO:0000256" key="2">
    <source>
        <dbReference type="ARBA" id="ARBA00005657"/>
    </source>
</evidence>
<evidence type="ECO:0000256" key="1">
    <source>
        <dbReference type="ARBA" id="ARBA00004427"/>
    </source>
</evidence>
<gene>
    <name evidence="7" type="primary">RPS23</name>
    <name evidence="7" type="synonym">LOC109899461</name>
</gene>
<dbReference type="GO" id="GO:0005791">
    <property type="term" value="C:rough endoplasmic reticulum"/>
    <property type="evidence" value="ECO:0007669"/>
    <property type="project" value="UniProtKB-SubCell"/>
</dbReference>
<keyword evidence="4" id="KW-0687">Ribonucleoprotein</keyword>
<accession>A0A8C7MRI2</accession>
<dbReference type="GO" id="GO:0022626">
    <property type="term" value="C:cytosolic ribosome"/>
    <property type="evidence" value="ECO:0007669"/>
    <property type="project" value="UniProtKB-ARBA"/>
</dbReference>
<dbReference type="Proteomes" id="UP000694557">
    <property type="component" value="Unassembled WGS sequence"/>
</dbReference>
<protein>
    <recommendedName>
        <fullName evidence="5">Small ribosomal subunit protein uS12</fullName>
    </recommendedName>
    <alternativeName>
        <fullName evidence="6">40S ribosomal protein S23</fullName>
    </alternativeName>
</protein>